<dbReference type="EMBL" id="BRXS01000001">
    <property type="protein sequence ID" value="GLC23519.1"/>
    <property type="molecule type" value="Genomic_DNA"/>
</dbReference>
<evidence type="ECO:0000313" key="3">
    <source>
        <dbReference type="Proteomes" id="UP001161325"/>
    </source>
</evidence>
<evidence type="ECO:0000256" key="1">
    <source>
        <dbReference type="SAM" id="Phobius"/>
    </source>
</evidence>
<keyword evidence="1" id="KW-1133">Transmembrane helix</keyword>
<organism evidence="2 3">
    <name type="scientific">Roseisolibacter agri</name>
    <dbReference type="NCBI Taxonomy" id="2014610"/>
    <lineage>
        <taxon>Bacteria</taxon>
        <taxon>Pseudomonadati</taxon>
        <taxon>Gemmatimonadota</taxon>
        <taxon>Gemmatimonadia</taxon>
        <taxon>Gemmatimonadales</taxon>
        <taxon>Gemmatimonadaceae</taxon>
        <taxon>Roseisolibacter</taxon>
    </lineage>
</organism>
<reference evidence="2" key="1">
    <citation type="submission" date="2022-08" db="EMBL/GenBank/DDBJ databases">
        <title>Draft genome sequencing of Roseisolibacter agri AW1220.</title>
        <authorList>
            <person name="Tobiishi Y."/>
            <person name="Tonouchi A."/>
        </authorList>
    </citation>
    <scope>NUCLEOTIDE SEQUENCE</scope>
    <source>
        <strain evidence="2">AW1220</strain>
    </source>
</reference>
<proteinExistence type="predicted"/>
<name>A0AA37VDE1_9BACT</name>
<accession>A0AA37VDE1</accession>
<keyword evidence="1" id="KW-0812">Transmembrane</keyword>
<comment type="caution">
    <text evidence="2">The sequence shown here is derived from an EMBL/GenBank/DDBJ whole genome shotgun (WGS) entry which is preliminary data.</text>
</comment>
<dbReference type="RefSeq" id="WP_284347955.1">
    <property type="nucleotide sequence ID" value="NZ_BRXS01000001.1"/>
</dbReference>
<sequence>MSESHTRASPIAMGVTRPAGRAGRVRRSARLFIAVFVGAIAARSVHVSVLIDACLDAGGRYLTEPARCEIATGAARALTAMPRRSGWWLPVAGSGLAAGALAYGVGRVLLRPA</sequence>
<feature type="transmembrane region" description="Helical" evidence="1">
    <location>
        <begin position="87"/>
        <end position="110"/>
    </location>
</feature>
<keyword evidence="3" id="KW-1185">Reference proteome</keyword>
<feature type="transmembrane region" description="Helical" evidence="1">
    <location>
        <begin position="31"/>
        <end position="51"/>
    </location>
</feature>
<dbReference type="Proteomes" id="UP001161325">
    <property type="component" value="Unassembled WGS sequence"/>
</dbReference>
<gene>
    <name evidence="2" type="ORF">rosag_00320</name>
</gene>
<protein>
    <submittedName>
        <fullName evidence="2">Uncharacterized protein</fullName>
    </submittedName>
</protein>
<dbReference type="AlphaFoldDB" id="A0AA37VDE1"/>
<evidence type="ECO:0000313" key="2">
    <source>
        <dbReference type="EMBL" id="GLC23519.1"/>
    </source>
</evidence>
<keyword evidence="1" id="KW-0472">Membrane</keyword>